<evidence type="ECO:0000313" key="2">
    <source>
        <dbReference type="EMBL" id="MBT2133188.1"/>
    </source>
</evidence>
<accession>A0ABS5W082</accession>
<dbReference type="EMBL" id="JAHFVK010000001">
    <property type="protein sequence ID" value="MBT2133188.1"/>
    <property type="molecule type" value="Genomic_DNA"/>
</dbReference>
<gene>
    <name evidence="2" type="ORF">KK137_02475</name>
</gene>
<evidence type="ECO:0008006" key="4">
    <source>
        <dbReference type="Google" id="ProtNLM"/>
    </source>
</evidence>
<organism evidence="2 3">
    <name type="scientific">Croceibacterium selenioxidans</name>
    <dbReference type="NCBI Taxonomy" id="2838833"/>
    <lineage>
        <taxon>Bacteria</taxon>
        <taxon>Pseudomonadati</taxon>
        <taxon>Pseudomonadota</taxon>
        <taxon>Alphaproteobacteria</taxon>
        <taxon>Sphingomonadales</taxon>
        <taxon>Erythrobacteraceae</taxon>
        <taxon>Croceibacterium</taxon>
    </lineage>
</organism>
<dbReference type="Proteomes" id="UP000811255">
    <property type="component" value="Unassembled WGS sequence"/>
</dbReference>
<feature type="compositionally biased region" description="Polar residues" evidence="1">
    <location>
        <begin position="383"/>
        <end position="392"/>
    </location>
</feature>
<feature type="region of interest" description="Disordered" evidence="1">
    <location>
        <begin position="325"/>
        <end position="392"/>
    </location>
</feature>
<feature type="region of interest" description="Disordered" evidence="1">
    <location>
        <begin position="185"/>
        <end position="206"/>
    </location>
</feature>
<evidence type="ECO:0000313" key="3">
    <source>
        <dbReference type="Proteomes" id="UP000811255"/>
    </source>
</evidence>
<proteinExistence type="predicted"/>
<evidence type="ECO:0000256" key="1">
    <source>
        <dbReference type="SAM" id="MobiDB-lite"/>
    </source>
</evidence>
<keyword evidence="3" id="KW-1185">Reference proteome</keyword>
<feature type="compositionally biased region" description="Basic and acidic residues" evidence="1">
    <location>
        <begin position="362"/>
        <end position="381"/>
    </location>
</feature>
<sequence>MLSTASSSSTLSSALQAIAGGKKSGLTQGVSEEGASFGNLLSTLSGIATSSDKAADPATAVEQALASPVAGAAIAGGKILPGLLPTSPEGEGETDLAATETDEKDAPVALTPEMMQLVLAGLPAAALPATDEVAELPAVPAKSAPTVSPQMPPPVVADALPVLQQPAKPDRRTAPTEISLTVRVDSPATTETPAAEATEAVATTAPTKAASPALAARADAPVVQPLAPQFSAASPDAPTAATHHATNHVASLHNANAVDIGATLDRLVAAREALMPAQATIDIDHADFGEVSIRIEQTVHGHLSVELAGSDPDLKRAVAAAVQADSATAGNQDNAASRSGTQHRDSPMDRGAGTGSGGETRPQGERNSQGRRDSTRQRDDLAQSESRSGTFA</sequence>
<feature type="compositionally biased region" description="Low complexity" evidence="1">
    <location>
        <begin position="187"/>
        <end position="206"/>
    </location>
</feature>
<reference evidence="2 3" key="1">
    <citation type="submission" date="2021-05" db="EMBL/GenBank/DDBJ databases">
        <title>Croceibacterium sp. LX-88 genome sequence.</title>
        <authorList>
            <person name="Luo X."/>
        </authorList>
    </citation>
    <scope>NUCLEOTIDE SEQUENCE [LARGE SCALE GENOMIC DNA]</scope>
    <source>
        <strain evidence="2 3">LX-88</strain>
    </source>
</reference>
<name>A0ABS5W082_9SPHN</name>
<dbReference type="RefSeq" id="WP_214534464.1">
    <property type="nucleotide sequence ID" value="NZ_JAHFVK010000001.1"/>
</dbReference>
<feature type="compositionally biased region" description="Polar residues" evidence="1">
    <location>
        <begin position="330"/>
        <end position="340"/>
    </location>
</feature>
<comment type="caution">
    <text evidence="2">The sequence shown here is derived from an EMBL/GenBank/DDBJ whole genome shotgun (WGS) entry which is preliminary data.</text>
</comment>
<protein>
    <recommendedName>
        <fullName evidence="4">Flagellar hook-length control protein FliK</fullName>
    </recommendedName>
</protein>